<dbReference type="Proteomes" id="UP000214610">
    <property type="component" value="Unassembled WGS sequence"/>
</dbReference>
<protein>
    <submittedName>
        <fullName evidence="1">Transposase</fullName>
    </submittedName>
</protein>
<sequence>MGSILSLNHPAVEQYFQQLYPNYSVKRIECTQGQGNTYLEPVTEAICPDFGRECSKVHQRIPRSIREVPLPGQLYSTVHVDIRGVKCTHCGGRKQERLDWVANMTCLTKRFAIYLQAQLRVSGTTNSSLALKHNLPWTTIKNLDKQQLEYYFDGIDLQKFAILPLMNSLLRKVMPMPLLLCI</sequence>
<evidence type="ECO:0000313" key="2">
    <source>
        <dbReference type="Proteomes" id="UP000214610"/>
    </source>
</evidence>
<dbReference type="GeneID" id="78363401"/>
<proteinExistence type="predicted"/>
<gene>
    <name evidence="1" type="ORF">ADH67_02565</name>
</gene>
<evidence type="ECO:0000313" key="1">
    <source>
        <dbReference type="EMBL" id="OXE51195.1"/>
    </source>
</evidence>
<comment type="caution">
    <text evidence="1">The sequence shown here is derived from an EMBL/GenBank/DDBJ whole genome shotgun (WGS) entry which is preliminary data.</text>
</comment>
<organism evidence="1 2">
    <name type="scientific">Turicimonas muris</name>
    <dbReference type="NCBI Taxonomy" id="1796652"/>
    <lineage>
        <taxon>Bacteria</taxon>
        <taxon>Pseudomonadati</taxon>
        <taxon>Pseudomonadota</taxon>
        <taxon>Betaproteobacteria</taxon>
        <taxon>Burkholderiales</taxon>
        <taxon>Sutterellaceae</taxon>
        <taxon>Turicimonas</taxon>
    </lineage>
</organism>
<keyword evidence="2" id="KW-1185">Reference proteome</keyword>
<dbReference type="AlphaFoldDB" id="A0A227KSZ4"/>
<reference evidence="2" key="1">
    <citation type="submission" date="2017-05" db="EMBL/GenBank/DDBJ databases">
        <title>Improved OligoMM genomes.</title>
        <authorList>
            <person name="Garzetti D."/>
        </authorList>
    </citation>
    <scope>NUCLEOTIDE SEQUENCE [LARGE SCALE GENOMIC DNA]</scope>
    <source>
        <strain evidence="2">YL45</strain>
    </source>
</reference>
<accession>A0A227KSZ4</accession>
<name>A0A227KSZ4_9BURK</name>
<dbReference type="EMBL" id="NHMP01000001">
    <property type="protein sequence ID" value="OXE51195.1"/>
    <property type="molecule type" value="Genomic_DNA"/>
</dbReference>
<dbReference type="RefSeq" id="WP_066591335.1">
    <property type="nucleotide sequence ID" value="NZ_CAPFQK010000004.1"/>
</dbReference>